<dbReference type="AlphaFoldDB" id="A0A8T0C8D6"/>
<gene>
    <name evidence="1" type="ORF">PRUB_a3774</name>
</gene>
<sequence length="53" mass="5815">MKLTLKKTSIKHLSTNARQIHQADTPQVAGGTWSPTVLYACATSLCYSRFVCS</sequence>
<comment type="caution">
    <text evidence="1">The sequence shown here is derived from an EMBL/GenBank/DDBJ whole genome shotgun (WGS) entry which is preliminary data.</text>
</comment>
<dbReference type="RefSeq" id="WP_155946282.1">
    <property type="nucleotide sequence ID" value="NZ_AHCD03000034.1"/>
</dbReference>
<dbReference type="EMBL" id="AHCD03000034">
    <property type="protein sequence ID" value="KAF7786949.1"/>
    <property type="molecule type" value="Genomic_DNA"/>
</dbReference>
<evidence type="ECO:0000313" key="1">
    <source>
        <dbReference type="EMBL" id="KAF7786949.1"/>
    </source>
</evidence>
<organism evidence="1 2">
    <name type="scientific">Pseudoalteromonas rubra</name>
    <dbReference type="NCBI Taxonomy" id="43658"/>
    <lineage>
        <taxon>Bacteria</taxon>
        <taxon>Pseudomonadati</taxon>
        <taxon>Pseudomonadota</taxon>
        <taxon>Gammaproteobacteria</taxon>
        <taxon>Alteromonadales</taxon>
        <taxon>Pseudoalteromonadaceae</taxon>
        <taxon>Pseudoalteromonas</taxon>
    </lineage>
</organism>
<dbReference type="GeneID" id="61357612"/>
<dbReference type="Proteomes" id="UP000016480">
    <property type="component" value="Unassembled WGS sequence"/>
</dbReference>
<accession>A0A8T0C8D6</accession>
<name>A0A8T0C8D6_9GAMM</name>
<proteinExistence type="predicted"/>
<protein>
    <submittedName>
        <fullName evidence="1">Uncharacterized protein</fullName>
    </submittedName>
</protein>
<reference evidence="1 2" key="1">
    <citation type="journal article" date="2012" name="J. Bacteriol.">
        <title>Genome sequence of the cycloprodigiosin-producing bacterial strain Pseudoalteromonas rubra ATCC 29570(T).</title>
        <authorList>
            <person name="Xie B.B."/>
            <person name="Shu Y.L."/>
            <person name="Qin Q.L."/>
            <person name="Rong J.C."/>
            <person name="Zhang X.Y."/>
            <person name="Chen X.L."/>
            <person name="Zhou B.C."/>
            <person name="Zhang Y.Z."/>
        </authorList>
    </citation>
    <scope>NUCLEOTIDE SEQUENCE [LARGE SCALE GENOMIC DNA]</scope>
    <source>
        <strain evidence="1 2">DSM 6842</strain>
    </source>
</reference>
<evidence type="ECO:0000313" key="2">
    <source>
        <dbReference type="Proteomes" id="UP000016480"/>
    </source>
</evidence>